<dbReference type="WBParaSite" id="SSTP_0001090600.1">
    <property type="protein sequence ID" value="SSTP_0001090600.1"/>
    <property type="gene ID" value="SSTP_0001090600"/>
</dbReference>
<dbReference type="PRINTS" id="PR01012">
    <property type="entry name" value="NRPEPTIDEYR"/>
</dbReference>
<protein>
    <submittedName>
        <fullName evidence="12 13">G_PROTEIN_RECEP_F1_2 domain-containing protein</fullName>
    </submittedName>
</protein>
<evidence type="ECO:0000313" key="11">
    <source>
        <dbReference type="Proteomes" id="UP000035681"/>
    </source>
</evidence>
<evidence type="ECO:0000256" key="6">
    <source>
        <dbReference type="ARBA" id="ARBA00023136"/>
    </source>
</evidence>
<evidence type="ECO:0000313" key="13">
    <source>
        <dbReference type="WBParaSite" id="TCONS_00012481.p1"/>
    </source>
</evidence>
<evidence type="ECO:0000256" key="8">
    <source>
        <dbReference type="ARBA" id="ARBA00023224"/>
    </source>
</evidence>
<feature type="transmembrane region" description="Helical" evidence="9">
    <location>
        <begin position="29"/>
        <end position="55"/>
    </location>
</feature>
<organism evidence="12">
    <name type="scientific">Strongyloides stercoralis</name>
    <name type="common">Threadworm</name>
    <dbReference type="NCBI Taxonomy" id="6248"/>
    <lineage>
        <taxon>Eukaryota</taxon>
        <taxon>Metazoa</taxon>
        <taxon>Ecdysozoa</taxon>
        <taxon>Nematoda</taxon>
        <taxon>Chromadorea</taxon>
        <taxon>Rhabditida</taxon>
        <taxon>Tylenchina</taxon>
        <taxon>Panagrolaimomorpha</taxon>
        <taxon>Strongyloidoidea</taxon>
        <taxon>Strongyloididae</taxon>
        <taxon>Strongyloides</taxon>
    </lineage>
</organism>
<dbReference type="SUPFAM" id="SSF81321">
    <property type="entry name" value="Family A G protein-coupled receptor-like"/>
    <property type="match status" value="1"/>
</dbReference>
<keyword evidence="3 9" id="KW-0812">Transmembrane</keyword>
<evidence type="ECO:0000256" key="5">
    <source>
        <dbReference type="ARBA" id="ARBA00023040"/>
    </source>
</evidence>
<dbReference type="InterPro" id="IPR000276">
    <property type="entry name" value="GPCR_Rhodpsn"/>
</dbReference>
<proteinExistence type="inferred from homology"/>
<feature type="transmembrane region" description="Helical" evidence="9">
    <location>
        <begin position="107"/>
        <end position="126"/>
    </location>
</feature>
<evidence type="ECO:0000256" key="3">
    <source>
        <dbReference type="ARBA" id="ARBA00022692"/>
    </source>
</evidence>
<comment type="subcellular location">
    <subcellularLocation>
        <location evidence="1">Membrane</location>
        <topology evidence="1">Multi-pass membrane protein</topology>
    </subcellularLocation>
</comment>
<evidence type="ECO:0000256" key="1">
    <source>
        <dbReference type="ARBA" id="ARBA00004141"/>
    </source>
</evidence>
<dbReference type="PANTHER" id="PTHR24235">
    <property type="entry name" value="NEUROPEPTIDE Y RECEPTOR"/>
    <property type="match status" value="1"/>
</dbReference>
<feature type="transmembrane region" description="Helical" evidence="9">
    <location>
        <begin position="67"/>
        <end position="87"/>
    </location>
</feature>
<dbReference type="InterPro" id="IPR000611">
    <property type="entry name" value="NPY_rcpt"/>
</dbReference>
<dbReference type="PANTHER" id="PTHR24235:SF29">
    <property type="entry name" value="GH23382P"/>
    <property type="match status" value="1"/>
</dbReference>
<dbReference type="PROSITE" id="PS50262">
    <property type="entry name" value="G_PROTEIN_RECEP_F1_2"/>
    <property type="match status" value="1"/>
</dbReference>
<keyword evidence="5" id="KW-0297">G-protein coupled receptor</keyword>
<dbReference type="PRINTS" id="PR00237">
    <property type="entry name" value="GPCRRHODOPSN"/>
</dbReference>
<evidence type="ECO:0000256" key="9">
    <source>
        <dbReference type="SAM" id="Phobius"/>
    </source>
</evidence>
<dbReference type="GO" id="GO:0004983">
    <property type="term" value="F:neuropeptide Y receptor activity"/>
    <property type="evidence" value="ECO:0007669"/>
    <property type="project" value="InterPro"/>
</dbReference>
<comment type="similarity">
    <text evidence="2">Belongs to the G-protein coupled receptor 1 family.</text>
</comment>
<feature type="transmembrane region" description="Helical" evidence="9">
    <location>
        <begin position="344"/>
        <end position="368"/>
    </location>
</feature>
<dbReference type="InterPro" id="IPR017452">
    <property type="entry name" value="GPCR_Rhodpsn_7TM"/>
</dbReference>
<accession>A0A0K0EN69</accession>
<dbReference type="Gene3D" id="1.20.1070.10">
    <property type="entry name" value="Rhodopsin 7-helix transmembrane proteins"/>
    <property type="match status" value="1"/>
</dbReference>
<evidence type="ECO:0000313" key="12">
    <source>
        <dbReference type="WBParaSite" id="SSTP_0001090600.1"/>
    </source>
</evidence>
<keyword evidence="4 9" id="KW-1133">Transmembrane helix</keyword>
<dbReference type="WBParaSite" id="TCONS_00012481.p1">
    <property type="protein sequence ID" value="TCONS_00012481.p1"/>
    <property type="gene ID" value="XLOC_008127"/>
</dbReference>
<evidence type="ECO:0000256" key="2">
    <source>
        <dbReference type="ARBA" id="ARBA00010663"/>
    </source>
</evidence>
<dbReference type="AlphaFoldDB" id="A0A0K0EN69"/>
<evidence type="ECO:0000259" key="10">
    <source>
        <dbReference type="PROSITE" id="PS50262"/>
    </source>
</evidence>
<feature type="transmembrane region" description="Helical" evidence="9">
    <location>
        <begin position="306"/>
        <end position="324"/>
    </location>
</feature>
<feature type="transmembrane region" description="Helical" evidence="9">
    <location>
        <begin position="147"/>
        <end position="165"/>
    </location>
</feature>
<dbReference type="Proteomes" id="UP000035681">
    <property type="component" value="Unplaced"/>
</dbReference>
<keyword evidence="6 9" id="KW-0472">Membrane</keyword>
<evidence type="ECO:0000256" key="4">
    <source>
        <dbReference type="ARBA" id="ARBA00022989"/>
    </source>
</evidence>
<keyword evidence="8" id="KW-0807">Transducer</keyword>
<feature type="domain" description="G-protein coupled receptors family 1 profile" evidence="10">
    <location>
        <begin position="46"/>
        <end position="365"/>
    </location>
</feature>
<dbReference type="GO" id="GO:0042923">
    <property type="term" value="F:neuropeptide binding"/>
    <property type="evidence" value="ECO:0007669"/>
    <property type="project" value="TreeGrafter"/>
</dbReference>
<dbReference type="Pfam" id="PF00001">
    <property type="entry name" value="7tm_1"/>
    <property type="match status" value="1"/>
</dbReference>
<dbReference type="GO" id="GO:0043005">
    <property type="term" value="C:neuron projection"/>
    <property type="evidence" value="ECO:0007669"/>
    <property type="project" value="TreeGrafter"/>
</dbReference>
<sequence length="519" mass="60158">MINTTFSPRPNETVEITDDSLHQLSIYELTLWCFLYTLIAFLAVFGNILVIYITLKPLYNGSVTNLLIVNLAIADIITGILAIPFKFHAALFQQWFWPDMFCKVVPFIETLSLSVSVFTLCTSALSELSQLYFINIDAMNLHSARKLIFIIWLLAFIVSLPYGMFHEVVTFNVSPDSDDNIRQCIPRYGDENWWKAYNIYLTIIHYFVPLIIVDSAYIIIAINVYRDTQKEKNLVSFMKKISLCSNNTVTSIKIFNKDKEKDNKNQDIKSFPNIQQTIPFPQSCQQSVVLVNNINNDSSTKSRRKIVTMLIIVVTFFTLCWLPLETYLLLNEVQPQINDWHYINVLFFCCHWLAMSNSCFNPIIYGLYNEKYKTEYRKIFSRFFGMSCKKSQNNHENFNKCEKKFSLPSTIVVKSITNKSTVVISNYSLQSECDKKYKSNENFKNIPKLGKSLSKSQNNLQNTNNILENDNKIFVKIDDTFNCLSLKTSNITNEVDKSLKIDQILLAEKKEINNEDYIL</sequence>
<dbReference type="STRING" id="6248.A0A0K0EN69"/>
<feature type="transmembrane region" description="Helical" evidence="9">
    <location>
        <begin position="203"/>
        <end position="225"/>
    </location>
</feature>
<name>A0A0K0EN69_STRER</name>
<dbReference type="GO" id="GO:0005886">
    <property type="term" value="C:plasma membrane"/>
    <property type="evidence" value="ECO:0007669"/>
    <property type="project" value="TreeGrafter"/>
</dbReference>
<keyword evidence="7" id="KW-0675">Receptor</keyword>
<evidence type="ECO:0000256" key="7">
    <source>
        <dbReference type="ARBA" id="ARBA00023170"/>
    </source>
</evidence>
<reference evidence="12" key="1">
    <citation type="submission" date="2015-08" db="UniProtKB">
        <authorList>
            <consortium name="WormBaseParasite"/>
        </authorList>
    </citation>
    <scope>IDENTIFICATION</scope>
</reference>
<keyword evidence="11" id="KW-1185">Reference proteome</keyword>